<proteinExistence type="predicted"/>
<evidence type="ECO:0000256" key="2">
    <source>
        <dbReference type="ARBA" id="ARBA00022658"/>
    </source>
</evidence>
<dbReference type="Proteomes" id="UP000472260">
    <property type="component" value="Unassembled WGS sequence"/>
</dbReference>
<dbReference type="PANTHER" id="PTHR12877:SF16">
    <property type="entry name" value="RHO GUANINE NUCLEOTIDE EXCHANGE FACTOR 10-LIKE PROTEIN"/>
    <property type="match status" value="1"/>
</dbReference>
<dbReference type="CDD" id="cd00160">
    <property type="entry name" value="RhoGEF"/>
    <property type="match status" value="1"/>
</dbReference>
<dbReference type="InterPro" id="IPR015943">
    <property type="entry name" value="WD40/YVTN_repeat-like_dom_sf"/>
</dbReference>
<dbReference type="GO" id="GO:0005085">
    <property type="term" value="F:guanyl-nucleotide exchange factor activity"/>
    <property type="evidence" value="ECO:0007669"/>
    <property type="project" value="UniProtKB-KW"/>
</dbReference>
<dbReference type="Pfam" id="PF19056">
    <property type="entry name" value="WD40_2"/>
    <property type="match status" value="1"/>
</dbReference>
<dbReference type="FunFam" id="2.30.29.30:FF:000200">
    <property type="entry name" value="Rho guanine nucleotide exchange factor (GEF) 10-like a"/>
    <property type="match status" value="1"/>
</dbReference>
<gene>
    <name evidence="6" type="primary">LOC107687400</name>
</gene>
<reference evidence="6" key="1">
    <citation type="submission" date="2025-08" db="UniProtKB">
        <authorList>
            <consortium name="Ensembl"/>
        </authorList>
    </citation>
    <scope>IDENTIFICATION</scope>
</reference>
<dbReference type="InterPro" id="IPR035899">
    <property type="entry name" value="DBL_dom_sf"/>
</dbReference>
<dbReference type="Gene3D" id="1.20.900.10">
    <property type="entry name" value="Dbl homology (DH) domain"/>
    <property type="match status" value="1"/>
</dbReference>
<feature type="domain" description="DH" evidence="5">
    <location>
        <begin position="181"/>
        <end position="368"/>
    </location>
</feature>
<dbReference type="SUPFAM" id="SSF48065">
    <property type="entry name" value="DBL homology domain (DH-domain)"/>
    <property type="match status" value="1"/>
</dbReference>
<dbReference type="SMART" id="SM00325">
    <property type="entry name" value="RhoGEF"/>
    <property type="match status" value="1"/>
</dbReference>
<evidence type="ECO:0000256" key="1">
    <source>
        <dbReference type="ARBA" id="ARBA00022553"/>
    </source>
</evidence>
<dbReference type="GO" id="GO:0030036">
    <property type="term" value="P:actin cytoskeleton organization"/>
    <property type="evidence" value="ECO:0007669"/>
    <property type="project" value="TreeGrafter"/>
</dbReference>
<name>A0A671NM94_9TELE</name>
<feature type="compositionally biased region" description="Polar residues" evidence="4">
    <location>
        <begin position="1005"/>
        <end position="1017"/>
    </location>
</feature>
<feature type="region of interest" description="Disordered" evidence="4">
    <location>
        <begin position="68"/>
        <end position="105"/>
    </location>
</feature>
<dbReference type="Gene3D" id="2.130.10.10">
    <property type="entry name" value="YVTN repeat-like/Quinoprotein amine dehydrogenase"/>
    <property type="match status" value="1"/>
</dbReference>
<keyword evidence="3" id="KW-0175">Coiled coil</keyword>
<evidence type="ECO:0000313" key="7">
    <source>
        <dbReference type="Proteomes" id="UP000472260"/>
    </source>
</evidence>
<dbReference type="InterPro" id="IPR039919">
    <property type="entry name" value="ARHGEF10/ARHGEF17"/>
</dbReference>
<feature type="region of interest" description="Disordered" evidence="4">
    <location>
        <begin position="1"/>
        <end position="37"/>
    </location>
</feature>
<dbReference type="GO" id="GO:0005829">
    <property type="term" value="C:cytosol"/>
    <property type="evidence" value="ECO:0007669"/>
    <property type="project" value="TreeGrafter"/>
</dbReference>
<dbReference type="SUPFAM" id="SSF50729">
    <property type="entry name" value="PH domain-like"/>
    <property type="match status" value="1"/>
</dbReference>
<keyword evidence="7" id="KW-1185">Reference proteome</keyword>
<reference evidence="6" key="2">
    <citation type="submission" date="2025-09" db="UniProtKB">
        <authorList>
            <consortium name="Ensembl"/>
        </authorList>
    </citation>
    <scope>IDENTIFICATION</scope>
</reference>
<dbReference type="GO" id="GO:0051056">
    <property type="term" value="P:regulation of small GTPase mediated signal transduction"/>
    <property type="evidence" value="ECO:0007669"/>
    <property type="project" value="UniProtKB-ARBA"/>
</dbReference>
<keyword evidence="2" id="KW-0344">Guanine-nucleotide releasing factor</keyword>
<dbReference type="InterPro" id="IPR000219">
    <property type="entry name" value="DH_dom"/>
</dbReference>
<organism evidence="6 7">
    <name type="scientific">Sinocyclocheilus anshuiensis</name>
    <dbReference type="NCBI Taxonomy" id="1608454"/>
    <lineage>
        <taxon>Eukaryota</taxon>
        <taxon>Metazoa</taxon>
        <taxon>Chordata</taxon>
        <taxon>Craniata</taxon>
        <taxon>Vertebrata</taxon>
        <taxon>Euteleostomi</taxon>
        <taxon>Actinopterygii</taxon>
        <taxon>Neopterygii</taxon>
        <taxon>Teleostei</taxon>
        <taxon>Ostariophysi</taxon>
        <taxon>Cypriniformes</taxon>
        <taxon>Cyprinidae</taxon>
        <taxon>Cyprininae</taxon>
        <taxon>Sinocyclocheilus</taxon>
    </lineage>
</organism>
<dbReference type="InterPro" id="IPR011993">
    <property type="entry name" value="PH-like_dom_sf"/>
</dbReference>
<dbReference type="Ensembl" id="ENSSANT00000050283.1">
    <property type="protein sequence ID" value="ENSSANP00000047268.1"/>
    <property type="gene ID" value="ENSSANG00000022951.1"/>
</dbReference>
<dbReference type="Gene3D" id="2.30.29.30">
    <property type="entry name" value="Pleckstrin-homology domain (PH domain)/Phosphotyrosine-binding domain (PTB)"/>
    <property type="match status" value="1"/>
</dbReference>
<dbReference type="InterPro" id="IPR036322">
    <property type="entry name" value="WD40_repeat_dom_sf"/>
</dbReference>
<dbReference type="Pfam" id="PF00621">
    <property type="entry name" value="RhoGEF"/>
    <property type="match status" value="1"/>
</dbReference>
<protein>
    <submittedName>
        <fullName evidence="6">Rho guanine nucleotide exchange factor 10-like protein</fullName>
    </submittedName>
</protein>
<feature type="region of interest" description="Disordered" evidence="4">
    <location>
        <begin position="1038"/>
        <end position="1059"/>
    </location>
</feature>
<dbReference type="GO" id="GO:0051496">
    <property type="term" value="P:positive regulation of stress fiber assembly"/>
    <property type="evidence" value="ECO:0007669"/>
    <property type="project" value="UniProtKB-ARBA"/>
</dbReference>
<evidence type="ECO:0000259" key="5">
    <source>
        <dbReference type="PROSITE" id="PS50010"/>
    </source>
</evidence>
<dbReference type="PROSITE" id="PS50010">
    <property type="entry name" value="DH_2"/>
    <property type="match status" value="1"/>
</dbReference>
<dbReference type="GO" id="GO:0032933">
    <property type="term" value="P:SREBP signaling pathway"/>
    <property type="evidence" value="ECO:0007669"/>
    <property type="project" value="TreeGrafter"/>
</dbReference>
<dbReference type="FunFam" id="2.130.10.10:FF:001058">
    <property type="entry name" value="Rho guanine nucleotide exchange factor (GEF) 10-like a"/>
    <property type="match status" value="1"/>
</dbReference>
<feature type="region of interest" description="Disordered" evidence="4">
    <location>
        <begin position="988"/>
        <end position="1019"/>
    </location>
</feature>
<feature type="coiled-coil region" evidence="3">
    <location>
        <begin position="351"/>
        <end position="384"/>
    </location>
</feature>
<keyword evidence="1" id="KW-0597">Phosphoprotein</keyword>
<evidence type="ECO:0000256" key="4">
    <source>
        <dbReference type="SAM" id="MobiDB-lite"/>
    </source>
</evidence>
<accession>A0A671NM94</accession>
<evidence type="ECO:0000256" key="3">
    <source>
        <dbReference type="SAM" id="Coils"/>
    </source>
</evidence>
<dbReference type="AlphaFoldDB" id="A0A671NM94"/>
<dbReference type="SUPFAM" id="SSF50978">
    <property type="entry name" value="WD40 repeat-like"/>
    <property type="match status" value="1"/>
</dbReference>
<dbReference type="PANTHER" id="PTHR12877">
    <property type="entry name" value="RHO GUANINE NUCLEOTIDE EXCHANGE FACTOR"/>
    <property type="match status" value="1"/>
</dbReference>
<evidence type="ECO:0000313" key="6">
    <source>
        <dbReference type="Ensembl" id="ENSSANP00000047268.1"/>
    </source>
</evidence>
<sequence length="1132" mass="124927">MNDTLGLSPQGKAVPESDENLPSEQLKENSAPPARSEVIYDDVPCENIMPPDAGQCLTMEDDVIYEEVQRSGEPGLIDNGWGSSEFESYDEQSDSETKQPTRNKVQSTVQQLMKAARNGTKDGLEKTKIAMMRKVSFLSKKDCTDDIEEDSGYLDVTVSELKHPPPQLSPMPEGLSSQQVVRRHILGSIIQSERSYLDSLKRILLEYKKPLMEAEPRILSLKKIQPVFYRLKEILQCHSMFQIALASRVAEWDNTEKIGDLFVASFSKSMVLDVYSDYVNNFTNAMGLIKKACMSKPAFLEFLKKKQAASTDRITLYGLMVKPIQRFPQFILLLQDMLKNTPVGHQDRLPLQLALTELETLAEKLNEQKRLAEQLAEIQQLTRSVSDRNLSKQLNSDQKQLILSETLIETVYGEKGQVLKSKERKVFLLNDMLVCANINPSDCFVGPPDISSLVPIGPKYAVKWSAPLLQVQVVEVGQETPQRKDSIYQQSGSKRLSSTNSQGKLFLGPPRLYQDLQELQHDLSVVEEVTLLVGTLQGSYQNLNTTVGQDWCMALQRLIRIKEDEIQCANKCRLRLMIPGKPDKSGRPVSFTVVFSTPSPISKISWVNRLHLAKIALRNENLPGWVCVEDDEKTKPPFWCPLLACQLPVFTPKMQDLKAGLYNPVHCSLLGFSAASTSLPQGYLWVASGGDDSHGQVEIFSLNRPTPRSVKSFSLASPVLCLEYITEPSTDEELETQTSEVLSKIGNTICVGLLDGNILVYGSVDTAAQCLLTFCNPEGCPVLCLKHSANFLFAGLSNGKVAVYNRKVTEGFWDPDSCRHVVIGCAPVLKLLQIDECVWASCANQVSVIEGSSLRTQSFEVHPDPMVSVTHMVRAGGGVWMAFSEGSSLRLFHTETLEHLQEINISTPSAYLSPGQKSVCVTSLLICQGLLWVGTAQGIIVTLPVPRLEGIPKITGKGMTSLNAHNGPVEFLVATSSILSQDFLKRDSTTEGVDSSGGGEDKKVTNSSQESLQQVDGSPQAKAKGVLLQYHLRSTSQLPGKLLTARPEESSDSTQDSLEHTLEDGSIYELSDDPEVWVRGPGPSSKEVARREKVTSAAIISGGKGFRRLAKSSNSPDSSENTLMVWQLPITV</sequence>
<dbReference type="Pfam" id="PF19057">
    <property type="entry name" value="PH_19"/>
    <property type="match status" value="1"/>
</dbReference>
<dbReference type="FunFam" id="1.20.900.10:FF:000003">
    <property type="entry name" value="Rho guanine nucleotide exchange factor 10 like"/>
    <property type="match status" value="1"/>
</dbReference>